<dbReference type="AlphaFoldDB" id="A0A7I0IKT1"/>
<protein>
    <submittedName>
        <fullName evidence="3">Stage II sporulation protein E</fullName>
    </submittedName>
</protein>
<dbReference type="Proteomes" id="UP000297613">
    <property type="component" value="Unassembled WGS sequence"/>
</dbReference>
<dbReference type="Pfam" id="PF07228">
    <property type="entry name" value="SpoIIE"/>
    <property type="match status" value="1"/>
</dbReference>
<dbReference type="InterPro" id="IPR052016">
    <property type="entry name" value="Bact_Sigma-Reg"/>
</dbReference>
<feature type="domain" description="PPM-type phosphatase" evidence="2">
    <location>
        <begin position="63"/>
        <end position="260"/>
    </location>
</feature>
<name>A0A7I0IKT1_9LEPT</name>
<keyword evidence="1" id="KW-0378">Hydrolase</keyword>
<feature type="non-terminal residue" evidence="3">
    <location>
        <position position="1"/>
    </location>
</feature>
<proteinExistence type="predicted"/>
<dbReference type="SUPFAM" id="SSF81606">
    <property type="entry name" value="PP2C-like"/>
    <property type="match status" value="1"/>
</dbReference>
<organism evidence="3 4">
    <name type="scientific">Leptospira yasudae</name>
    <dbReference type="NCBI Taxonomy" id="2202201"/>
    <lineage>
        <taxon>Bacteria</taxon>
        <taxon>Pseudomonadati</taxon>
        <taxon>Spirochaetota</taxon>
        <taxon>Spirochaetia</taxon>
        <taxon>Leptospirales</taxon>
        <taxon>Leptospiraceae</taxon>
        <taxon>Leptospira</taxon>
    </lineage>
</organism>
<dbReference type="InterPro" id="IPR036457">
    <property type="entry name" value="PPM-type-like_dom_sf"/>
</dbReference>
<dbReference type="RefSeq" id="WP_167883458.1">
    <property type="nucleotide sequence ID" value="NZ_RQGM01000075.1"/>
</dbReference>
<sequence>KQDGDYYLTSLLIQPLTSLRYSDENTKIESILKQKKEFRFRTKNSEIGGDLCSIQEITLNGKNYLVVLNADAMGKSIQGAGGALVMGTVFKAIVTRTQLSRSNQKKTPEKWLKDCYTELQNVFVTFDGSMLVSAVIALIDHETGALYSINAEHPWMVLYRDGKASFLDPELLLRKIGFTENASEPIIRVFKLEPNDFLFIGSDGRDDILLRRPGTDETFMNEDETLFLRLVELANGNLHDLEKLLNHAGEVTDDLSIMKIAYKIPTEISLQKVPSAGDEYNLLVKEGIQQIRKKNLSQTRNLFEKALSISDSDPGLYKQLARICIHQKDYMPAANYSENYVAKFPFDNEFLYYTSFTLRKIKEYFKAIEYSERLRSREPGNVRNLKHLVELYRLVGNRSKFRMIMTTLKAIVAEKESRDEDRDQDVSSEPILV</sequence>
<dbReference type="GO" id="GO:0016791">
    <property type="term" value="F:phosphatase activity"/>
    <property type="evidence" value="ECO:0007669"/>
    <property type="project" value="TreeGrafter"/>
</dbReference>
<dbReference type="PANTHER" id="PTHR43156:SF2">
    <property type="entry name" value="STAGE II SPORULATION PROTEIN E"/>
    <property type="match status" value="1"/>
</dbReference>
<accession>A0A7I0IKT1</accession>
<gene>
    <name evidence="3" type="ORF">EHQ83_17920</name>
</gene>
<dbReference type="InterPro" id="IPR011990">
    <property type="entry name" value="TPR-like_helical_dom_sf"/>
</dbReference>
<evidence type="ECO:0000313" key="4">
    <source>
        <dbReference type="Proteomes" id="UP000297613"/>
    </source>
</evidence>
<dbReference type="InterPro" id="IPR001932">
    <property type="entry name" value="PPM-type_phosphatase-like_dom"/>
</dbReference>
<comment type="caution">
    <text evidence="3">The sequence shown here is derived from an EMBL/GenBank/DDBJ whole genome shotgun (WGS) entry which is preliminary data.</text>
</comment>
<dbReference type="Gene3D" id="1.25.40.10">
    <property type="entry name" value="Tetratricopeptide repeat domain"/>
    <property type="match status" value="1"/>
</dbReference>
<reference evidence="3 4" key="1">
    <citation type="journal article" date="2019" name="PLoS Negl. Trop. Dis.">
        <title>Revisiting the worldwide diversity of Leptospira species in the environment.</title>
        <authorList>
            <person name="Vincent A.T."/>
            <person name="Schiettekatte O."/>
            <person name="Bourhy P."/>
            <person name="Veyrier F.J."/>
            <person name="Picardeau M."/>
        </authorList>
    </citation>
    <scope>NUCLEOTIDE SEQUENCE [LARGE SCALE GENOMIC DNA]</scope>
    <source>
        <strain evidence="3 4">201702445</strain>
    </source>
</reference>
<dbReference type="PANTHER" id="PTHR43156">
    <property type="entry name" value="STAGE II SPORULATION PROTEIN E-RELATED"/>
    <property type="match status" value="1"/>
</dbReference>
<dbReference type="SUPFAM" id="SSF48452">
    <property type="entry name" value="TPR-like"/>
    <property type="match status" value="1"/>
</dbReference>
<evidence type="ECO:0000256" key="1">
    <source>
        <dbReference type="ARBA" id="ARBA00022801"/>
    </source>
</evidence>
<evidence type="ECO:0000313" key="3">
    <source>
        <dbReference type="EMBL" id="TGL79566.1"/>
    </source>
</evidence>
<dbReference type="Gene3D" id="3.60.40.10">
    <property type="entry name" value="PPM-type phosphatase domain"/>
    <property type="match status" value="1"/>
</dbReference>
<evidence type="ECO:0000259" key="2">
    <source>
        <dbReference type="Pfam" id="PF07228"/>
    </source>
</evidence>
<dbReference type="EMBL" id="RQGM01000075">
    <property type="protein sequence ID" value="TGL79566.1"/>
    <property type="molecule type" value="Genomic_DNA"/>
</dbReference>